<evidence type="ECO:0000313" key="2">
    <source>
        <dbReference type="EMBL" id="KAF9596494.1"/>
    </source>
</evidence>
<dbReference type="OrthoDB" id="248495at2759"/>
<keyword evidence="3" id="KW-1185">Reference proteome</keyword>
<reference evidence="2 3" key="1">
    <citation type="submission" date="2020-10" db="EMBL/GenBank/DDBJ databases">
        <title>The Coptis chinensis genome and diversification of protoberbering-type alkaloids.</title>
        <authorList>
            <person name="Wang B."/>
            <person name="Shu S."/>
            <person name="Song C."/>
            <person name="Liu Y."/>
        </authorList>
    </citation>
    <scope>NUCLEOTIDE SEQUENCE [LARGE SCALE GENOMIC DNA]</scope>
    <source>
        <strain evidence="2">HL-2020</strain>
        <tissue evidence="2">Leaf</tissue>
    </source>
</reference>
<dbReference type="EMBL" id="JADFTS010000007">
    <property type="protein sequence ID" value="KAF9596494.1"/>
    <property type="molecule type" value="Genomic_DNA"/>
</dbReference>
<evidence type="ECO:0000313" key="3">
    <source>
        <dbReference type="Proteomes" id="UP000631114"/>
    </source>
</evidence>
<dbReference type="GO" id="GO:0051754">
    <property type="term" value="P:meiotic sister chromatid cohesion, centromeric"/>
    <property type="evidence" value="ECO:0007669"/>
    <property type="project" value="TreeGrafter"/>
</dbReference>
<feature type="domain" description="BUB1 N-terminal" evidence="1">
    <location>
        <begin position="13"/>
        <end position="199"/>
    </location>
</feature>
<name>A0A835HDJ8_9MAGN</name>
<evidence type="ECO:0000259" key="1">
    <source>
        <dbReference type="PROSITE" id="PS51489"/>
    </source>
</evidence>
<dbReference type="GO" id="GO:0004672">
    <property type="term" value="F:protein kinase activity"/>
    <property type="evidence" value="ECO:0007669"/>
    <property type="project" value="TreeGrafter"/>
</dbReference>
<protein>
    <recommendedName>
        <fullName evidence="1">BUB1 N-terminal domain-containing protein</fullName>
    </recommendedName>
</protein>
<dbReference type="AlphaFoldDB" id="A0A835HDJ8"/>
<dbReference type="Pfam" id="PF08311">
    <property type="entry name" value="Mad3_BUB1_I"/>
    <property type="match status" value="1"/>
</dbReference>
<dbReference type="Gene3D" id="1.25.40.430">
    <property type="match status" value="1"/>
</dbReference>
<dbReference type="SMART" id="SM00777">
    <property type="entry name" value="Mad3_BUB1_I"/>
    <property type="match status" value="1"/>
</dbReference>
<dbReference type="PANTHER" id="PTHR14030:SF2">
    <property type="entry name" value="OS11G0128700 PROTEIN"/>
    <property type="match status" value="1"/>
</dbReference>
<dbReference type="InterPro" id="IPR013212">
    <property type="entry name" value="Mad3/Bub1_I"/>
</dbReference>
<dbReference type="PANTHER" id="PTHR14030">
    <property type="entry name" value="MITOTIC CHECKPOINT SERINE/THREONINE-PROTEIN KINASE BUB1"/>
    <property type="match status" value="1"/>
</dbReference>
<dbReference type="InterPro" id="IPR015661">
    <property type="entry name" value="Bub1/Mad3"/>
</dbReference>
<dbReference type="GO" id="GO:0007094">
    <property type="term" value="P:mitotic spindle assembly checkpoint signaling"/>
    <property type="evidence" value="ECO:0007669"/>
    <property type="project" value="InterPro"/>
</dbReference>
<dbReference type="PROSITE" id="PS51489">
    <property type="entry name" value="BUB1_N"/>
    <property type="match status" value="1"/>
</dbReference>
<gene>
    <name evidence="2" type="ORF">IFM89_012225</name>
</gene>
<sequence length="536" mass="60752">MANTSQNDLFTSLISEIKQYNGKDPLLPWLRGIKKMRDSLPPHLLKEKLPRFLQKCAQNFQTDSRYRNDLRYVRVWIRLMDFVDNPKRVLKTMEMNKIGIKQALFYQAYALYFVKLKKFEEAEKIYHLGVHNNCSTEELSLSKSLTSLAEPAGELQKSYEQFLLHIELYRKKKTRHQELRATMAARSTHSYNKENEKTNQVACIAEARTTGDNLKVNSDFKDKANMGGSDETVVFKFVDTAIVGKFEAEDACHHGLVDPTINMKEAMNAINNMFREPLELEALHRRRSHRTRPKVSEQRISSGFEIFVDEDLDKGLDLSDENKENGALPSSSAFISTTKPAASIGLETKTRSPPQETYKFFVDDEYSECSGGIDDSNCQDAFIFPSANDLLSPGSDGQDVQGSPIMKFREDTVVGRFVGSAILDEPEVENACHHGLLDPTINLKEAMDDINSMFGKPLDFVKTNRIKNQGKKVDKERDYGGFSVLPDEDLETPLLPQTSSCSSSKFGSESDLFELTINTKKAMDDINEMFGMPLDF</sequence>
<organism evidence="2 3">
    <name type="scientific">Coptis chinensis</name>
    <dbReference type="NCBI Taxonomy" id="261450"/>
    <lineage>
        <taxon>Eukaryota</taxon>
        <taxon>Viridiplantae</taxon>
        <taxon>Streptophyta</taxon>
        <taxon>Embryophyta</taxon>
        <taxon>Tracheophyta</taxon>
        <taxon>Spermatophyta</taxon>
        <taxon>Magnoliopsida</taxon>
        <taxon>Ranunculales</taxon>
        <taxon>Ranunculaceae</taxon>
        <taxon>Coptidoideae</taxon>
        <taxon>Coptis</taxon>
    </lineage>
</organism>
<proteinExistence type="predicted"/>
<accession>A0A835HDJ8</accession>
<comment type="caution">
    <text evidence="2">The sequence shown here is derived from an EMBL/GenBank/DDBJ whole genome shotgun (WGS) entry which is preliminary data.</text>
</comment>
<dbReference type="Proteomes" id="UP000631114">
    <property type="component" value="Unassembled WGS sequence"/>
</dbReference>